<comment type="caution">
    <text evidence="2">The sequence shown here is derived from an EMBL/GenBank/DDBJ whole genome shotgun (WGS) entry which is preliminary data.</text>
</comment>
<proteinExistence type="predicted"/>
<gene>
    <name evidence="2" type="ORF">E0Z10_g6979</name>
</gene>
<feature type="region of interest" description="Disordered" evidence="1">
    <location>
        <begin position="1"/>
        <end position="138"/>
    </location>
</feature>
<dbReference type="Proteomes" id="UP000297716">
    <property type="component" value="Unassembled WGS sequence"/>
</dbReference>
<reference evidence="2 3" key="1">
    <citation type="submission" date="2019-03" db="EMBL/GenBank/DDBJ databases">
        <title>Draft genome sequence of Xylaria hypoxylon DSM 108379, a ubiquitous saprotrophic-parasitic fungi on hardwood.</title>
        <authorList>
            <person name="Buettner E."/>
            <person name="Leonhardt S."/>
            <person name="Gebauer A.M."/>
            <person name="Liers C."/>
            <person name="Hofrichter M."/>
            <person name="Kellner H."/>
        </authorList>
    </citation>
    <scope>NUCLEOTIDE SEQUENCE [LARGE SCALE GENOMIC DNA]</scope>
    <source>
        <strain evidence="2 3">DSM 108379</strain>
    </source>
</reference>
<evidence type="ECO:0000313" key="2">
    <source>
        <dbReference type="EMBL" id="TGJ81799.1"/>
    </source>
</evidence>
<evidence type="ECO:0000313" key="3">
    <source>
        <dbReference type="Proteomes" id="UP000297716"/>
    </source>
</evidence>
<protein>
    <submittedName>
        <fullName evidence="2">Uncharacterized protein</fullName>
    </submittedName>
</protein>
<feature type="compositionally biased region" description="Low complexity" evidence="1">
    <location>
        <begin position="24"/>
        <end position="35"/>
    </location>
</feature>
<evidence type="ECO:0000256" key="1">
    <source>
        <dbReference type="SAM" id="MobiDB-lite"/>
    </source>
</evidence>
<dbReference type="OrthoDB" id="4757080at2759"/>
<dbReference type="EMBL" id="SKBN01000153">
    <property type="protein sequence ID" value="TGJ81799.1"/>
    <property type="molecule type" value="Genomic_DNA"/>
</dbReference>
<name>A0A4Z0YC82_9PEZI</name>
<accession>A0A4Z0YC82</accession>
<organism evidence="2 3">
    <name type="scientific">Xylaria hypoxylon</name>
    <dbReference type="NCBI Taxonomy" id="37992"/>
    <lineage>
        <taxon>Eukaryota</taxon>
        <taxon>Fungi</taxon>
        <taxon>Dikarya</taxon>
        <taxon>Ascomycota</taxon>
        <taxon>Pezizomycotina</taxon>
        <taxon>Sordariomycetes</taxon>
        <taxon>Xylariomycetidae</taxon>
        <taxon>Xylariales</taxon>
        <taxon>Xylariaceae</taxon>
        <taxon>Xylaria</taxon>
    </lineage>
</organism>
<dbReference type="AlphaFoldDB" id="A0A4Z0YC82"/>
<feature type="compositionally biased region" description="Polar residues" evidence="1">
    <location>
        <begin position="67"/>
        <end position="91"/>
    </location>
</feature>
<sequence>MPFEQPDPSLYPPPPSLQPKRPVAAEAVSGAENAAPQTNMIGRVGATPSTARTQEAPASGKPIPTSIPASAMQTGPTPLSQIQKRTFNTTQPRKRIVEDDHAQPASDPVGSETVAPHSTTLRGPEKPPTKDSNGFPTMHICIPGHPVLARPSLS</sequence>
<keyword evidence="3" id="KW-1185">Reference proteome</keyword>